<dbReference type="InterPro" id="IPR049445">
    <property type="entry name" value="TetR_SbtR-like_C"/>
</dbReference>
<evidence type="ECO:0000313" key="7">
    <source>
        <dbReference type="Proteomes" id="UP001501442"/>
    </source>
</evidence>
<feature type="domain" description="HTH tetR-type" evidence="5">
    <location>
        <begin position="11"/>
        <end position="69"/>
    </location>
</feature>
<name>A0ABP8UCS6_9ACTN</name>
<comment type="caution">
    <text evidence="6">The sequence shown here is derived from an EMBL/GenBank/DDBJ whole genome shotgun (WGS) entry which is preliminary data.</text>
</comment>
<gene>
    <name evidence="6" type="ORF">GCM10023196_044100</name>
</gene>
<dbReference type="SUPFAM" id="SSF48498">
    <property type="entry name" value="Tetracyclin repressor-like, C-terminal domain"/>
    <property type="match status" value="1"/>
</dbReference>
<dbReference type="SUPFAM" id="SSF46689">
    <property type="entry name" value="Homeodomain-like"/>
    <property type="match status" value="1"/>
</dbReference>
<evidence type="ECO:0000256" key="1">
    <source>
        <dbReference type="ARBA" id="ARBA00023015"/>
    </source>
</evidence>
<keyword evidence="2 4" id="KW-0238">DNA-binding</keyword>
<organism evidence="6 7">
    <name type="scientific">Actinoallomurus vinaceus</name>
    <dbReference type="NCBI Taxonomy" id="1080074"/>
    <lineage>
        <taxon>Bacteria</taxon>
        <taxon>Bacillati</taxon>
        <taxon>Actinomycetota</taxon>
        <taxon>Actinomycetes</taxon>
        <taxon>Streptosporangiales</taxon>
        <taxon>Thermomonosporaceae</taxon>
        <taxon>Actinoallomurus</taxon>
    </lineage>
</organism>
<evidence type="ECO:0000256" key="2">
    <source>
        <dbReference type="ARBA" id="ARBA00023125"/>
    </source>
</evidence>
<evidence type="ECO:0000256" key="3">
    <source>
        <dbReference type="ARBA" id="ARBA00023163"/>
    </source>
</evidence>
<dbReference type="InterPro" id="IPR009057">
    <property type="entry name" value="Homeodomain-like_sf"/>
</dbReference>
<dbReference type="EMBL" id="BAABHK010000006">
    <property type="protein sequence ID" value="GAA4628303.1"/>
    <property type="molecule type" value="Genomic_DNA"/>
</dbReference>
<dbReference type="PANTHER" id="PTHR30055">
    <property type="entry name" value="HTH-TYPE TRANSCRIPTIONAL REGULATOR RUTR"/>
    <property type="match status" value="1"/>
</dbReference>
<protein>
    <submittedName>
        <fullName evidence="6">TetR/AcrR family transcriptional regulator</fullName>
    </submittedName>
</protein>
<reference evidence="7" key="1">
    <citation type="journal article" date="2019" name="Int. J. Syst. Evol. Microbiol.">
        <title>The Global Catalogue of Microorganisms (GCM) 10K type strain sequencing project: providing services to taxonomists for standard genome sequencing and annotation.</title>
        <authorList>
            <consortium name="The Broad Institute Genomics Platform"/>
            <consortium name="The Broad Institute Genome Sequencing Center for Infectious Disease"/>
            <person name="Wu L."/>
            <person name="Ma J."/>
        </authorList>
    </citation>
    <scope>NUCLEOTIDE SEQUENCE [LARGE SCALE GENOMIC DNA]</scope>
    <source>
        <strain evidence="7">JCM 17939</strain>
    </source>
</reference>
<proteinExistence type="predicted"/>
<evidence type="ECO:0000256" key="4">
    <source>
        <dbReference type="PROSITE-ProRule" id="PRU00335"/>
    </source>
</evidence>
<dbReference type="InterPro" id="IPR050109">
    <property type="entry name" value="HTH-type_TetR-like_transc_reg"/>
</dbReference>
<dbReference type="Pfam" id="PF21597">
    <property type="entry name" value="TetR_C_43"/>
    <property type="match status" value="1"/>
</dbReference>
<dbReference type="Gene3D" id="1.10.357.10">
    <property type="entry name" value="Tetracycline Repressor, domain 2"/>
    <property type="match status" value="1"/>
</dbReference>
<dbReference type="InterPro" id="IPR036271">
    <property type="entry name" value="Tet_transcr_reg_TetR-rel_C_sf"/>
</dbReference>
<feature type="DNA-binding region" description="H-T-H motif" evidence="4">
    <location>
        <begin position="32"/>
        <end position="51"/>
    </location>
</feature>
<dbReference type="Proteomes" id="UP001501442">
    <property type="component" value="Unassembled WGS sequence"/>
</dbReference>
<keyword evidence="7" id="KW-1185">Reference proteome</keyword>
<keyword evidence="3" id="KW-0804">Transcription</keyword>
<dbReference type="PANTHER" id="PTHR30055:SF234">
    <property type="entry name" value="HTH-TYPE TRANSCRIPTIONAL REGULATOR BETI"/>
    <property type="match status" value="1"/>
</dbReference>
<accession>A0ABP8UCS6</accession>
<keyword evidence="1" id="KW-0805">Transcription regulation</keyword>
<sequence>MDSTRRRADAADNRARIIRAAREVIANAEEVKLNAIAKQAGVGQGTLYRHFPTREDLLAEVYREDVGELVAAAPALLAEHEPLTALARWFDRVVDYAQVKRGVFAAVEASVWQDLSAHSLGPIGDALTTFLDAGKADGTIRPDIDARDVILLIGYLTRLEQAEWDTRARHLLHVVLDGLRGRE</sequence>
<dbReference type="Pfam" id="PF00440">
    <property type="entry name" value="TetR_N"/>
    <property type="match status" value="1"/>
</dbReference>
<dbReference type="RefSeq" id="WP_345432819.1">
    <property type="nucleotide sequence ID" value="NZ_BAABHK010000006.1"/>
</dbReference>
<dbReference type="PROSITE" id="PS50977">
    <property type="entry name" value="HTH_TETR_2"/>
    <property type="match status" value="1"/>
</dbReference>
<evidence type="ECO:0000313" key="6">
    <source>
        <dbReference type="EMBL" id="GAA4628303.1"/>
    </source>
</evidence>
<dbReference type="InterPro" id="IPR001647">
    <property type="entry name" value="HTH_TetR"/>
</dbReference>
<evidence type="ECO:0000259" key="5">
    <source>
        <dbReference type="PROSITE" id="PS50977"/>
    </source>
</evidence>